<proteinExistence type="predicted"/>
<feature type="transmembrane region" description="Helical" evidence="1">
    <location>
        <begin position="62"/>
        <end position="81"/>
    </location>
</feature>
<evidence type="ECO:0000313" key="2">
    <source>
        <dbReference type="EMBL" id="QHS97582.1"/>
    </source>
</evidence>
<feature type="transmembrane region" description="Helical" evidence="1">
    <location>
        <begin position="28"/>
        <end position="50"/>
    </location>
</feature>
<reference evidence="2" key="1">
    <citation type="journal article" date="2020" name="Nature">
        <title>Giant virus diversity and host interactions through global metagenomics.</title>
        <authorList>
            <person name="Schulz F."/>
            <person name="Roux S."/>
            <person name="Paez-Espino D."/>
            <person name="Jungbluth S."/>
            <person name="Walsh D.A."/>
            <person name="Denef V.J."/>
            <person name="McMahon K.D."/>
            <person name="Konstantinidis K.T."/>
            <person name="Eloe-Fadrosh E.A."/>
            <person name="Kyrpides N.C."/>
            <person name="Woyke T."/>
        </authorList>
    </citation>
    <scope>NUCLEOTIDE SEQUENCE</scope>
    <source>
        <strain evidence="2">GVMAG-M-3300020182-33</strain>
    </source>
</reference>
<keyword evidence="1" id="KW-0812">Transmembrane</keyword>
<accession>A0A6C0BZS1</accession>
<dbReference type="AlphaFoldDB" id="A0A6C0BZS1"/>
<feature type="transmembrane region" description="Helical" evidence="1">
    <location>
        <begin position="113"/>
        <end position="138"/>
    </location>
</feature>
<sequence length="145" mass="15838">MTVQSRIHEVHNVQVEELWSRMIGSESLLASWVGASLLLLGNALLFFHMVNVSSSLEVSRPLAGLIATGFVIVSVLVLLIATSSYRIRSEKAVNNLPSRLQLFEDKVKGWNNVVSSLLCVLFLFVGAVIVYGSAMAFINTNSDSL</sequence>
<name>A0A6C0BZS1_9ZZZZ</name>
<keyword evidence="1" id="KW-1133">Transmembrane helix</keyword>
<dbReference type="EMBL" id="MN739300">
    <property type="protein sequence ID" value="QHS97582.1"/>
    <property type="molecule type" value="Genomic_DNA"/>
</dbReference>
<organism evidence="2">
    <name type="scientific">viral metagenome</name>
    <dbReference type="NCBI Taxonomy" id="1070528"/>
    <lineage>
        <taxon>unclassified sequences</taxon>
        <taxon>metagenomes</taxon>
        <taxon>organismal metagenomes</taxon>
    </lineage>
</organism>
<evidence type="ECO:0000256" key="1">
    <source>
        <dbReference type="SAM" id="Phobius"/>
    </source>
</evidence>
<protein>
    <submittedName>
        <fullName evidence="2">Uncharacterized protein</fullName>
    </submittedName>
</protein>
<keyword evidence="1" id="KW-0472">Membrane</keyword>